<feature type="compositionally biased region" description="Low complexity" evidence="1">
    <location>
        <begin position="28"/>
        <end position="47"/>
    </location>
</feature>
<evidence type="ECO:0000313" key="2">
    <source>
        <dbReference type="EMBL" id="MFC5832800.1"/>
    </source>
</evidence>
<proteinExistence type="predicted"/>
<gene>
    <name evidence="2" type="ORF">ACFPZ3_53895</name>
</gene>
<name>A0ABW1D6H2_9ACTN</name>
<keyword evidence="3" id="KW-1185">Reference proteome</keyword>
<evidence type="ECO:0000313" key="3">
    <source>
        <dbReference type="Proteomes" id="UP001596058"/>
    </source>
</evidence>
<dbReference type="Proteomes" id="UP001596058">
    <property type="component" value="Unassembled WGS sequence"/>
</dbReference>
<dbReference type="EMBL" id="JBHSPA010000085">
    <property type="protein sequence ID" value="MFC5832800.1"/>
    <property type="molecule type" value="Genomic_DNA"/>
</dbReference>
<evidence type="ECO:0000256" key="1">
    <source>
        <dbReference type="SAM" id="MobiDB-lite"/>
    </source>
</evidence>
<protein>
    <submittedName>
        <fullName evidence="2">Uncharacterized protein</fullName>
    </submittedName>
</protein>
<feature type="region of interest" description="Disordered" evidence="1">
    <location>
        <begin position="28"/>
        <end position="68"/>
    </location>
</feature>
<reference evidence="3" key="1">
    <citation type="journal article" date="2019" name="Int. J. Syst. Evol. Microbiol.">
        <title>The Global Catalogue of Microorganisms (GCM) 10K type strain sequencing project: providing services to taxonomists for standard genome sequencing and annotation.</title>
        <authorList>
            <consortium name="The Broad Institute Genomics Platform"/>
            <consortium name="The Broad Institute Genome Sequencing Center for Infectious Disease"/>
            <person name="Wu L."/>
            <person name="Ma J."/>
        </authorList>
    </citation>
    <scope>NUCLEOTIDE SEQUENCE [LARGE SCALE GENOMIC DNA]</scope>
    <source>
        <strain evidence="3">CCUG 53903</strain>
    </source>
</reference>
<dbReference type="RefSeq" id="WP_379522234.1">
    <property type="nucleotide sequence ID" value="NZ_JBHSPA010000085.1"/>
</dbReference>
<sequence>MRYGAVDPRFQWKGWKYRHARTCWAPAAGTARPGTARRSTTSSPSSGHRGRPAKESSPRPPGWNPGPIAAPLPLLAHARAFLATAVAADRAAGATWAEIVAVLDVSADTVVCRYHT</sequence>
<accession>A0ABW1D6H2</accession>
<feature type="compositionally biased region" description="Pro residues" evidence="1">
    <location>
        <begin position="58"/>
        <end position="68"/>
    </location>
</feature>
<comment type="caution">
    <text evidence="2">The sequence shown here is derived from an EMBL/GenBank/DDBJ whole genome shotgun (WGS) entry which is preliminary data.</text>
</comment>
<organism evidence="2 3">
    <name type="scientific">Nonomuraea insulae</name>
    <dbReference type="NCBI Taxonomy" id="1616787"/>
    <lineage>
        <taxon>Bacteria</taxon>
        <taxon>Bacillati</taxon>
        <taxon>Actinomycetota</taxon>
        <taxon>Actinomycetes</taxon>
        <taxon>Streptosporangiales</taxon>
        <taxon>Streptosporangiaceae</taxon>
        <taxon>Nonomuraea</taxon>
    </lineage>
</organism>